<keyword evidence="2" id="KW-0560">Oxidoreductase</keyword>
<dbReference type="Pfam" id="PF01613">
    <property type="entry name" value="Flavin_Reduct"/>
    <property type="match status" value="1"/>
</dbReference>
<dbReference type="SMART" id="SM00903">
    <property type="entry name" value="Flavin_Reduct"/>
    <property type="match status" value="1"/>
</dbReference>
<feature type="domain" description="Flavin reductase like" evidence="3">
    <location>
        <begin position="25"/>
        <end position="166"/>
    </location>
</feature>
<protein>
    <submittedName>
        <fullName evidence="4">Flavin reductase (DIM6/NTAB) family NADH-FMN oxidoreductase RutF</fullName>
    </submittedName>
</protein>
<evidence type="ECO:0000313" key="5">
    <source>
        <dbReference type="Proteomes" id="UP000249364"/>
    </source>
</evidence>
<dbReference type="SUPFAM" id="SSF50475">
    <property type="entry name" value="FMN-binding split barrel"/>
    <property type="match status" value="1"/>
</dbReference>
<proteinExistence type="inferred from homology"/>
<name>A0A2W7QHR3_9RHOB</name>
<sequence length="170" mass="18023">MDGSFMSEHSFSPDAEHARAFRDALGRFATGVTVVTAQSDKGPLGITANSFASLSLDPPLVMWAPGKFSRRFDAFAEAEYFAIHVLAAGQMGLAQHFAKDGLNFNLPDVTTGFGDVPLLAGCLARFECRRHAIYPAGDHAIVVGEVLRVSTSTGAGLSFFAGHYGTIDAP</sequence>
<comment type="caution">
    <text evidence="4">The sequence shown here is derived from an EMBL/GenBank/DDBJ whole genome shotgun (WGS) entry which is preliminary data.</text>
</comment>
<dbReference type="PANTHER" id="PTHR30466">
    <property type="entry name" value="FLAVIN REDUCTASE"/>
    <property type="match status" value="1"/>
</dbReference>
<evidence type="ECO:0000313" key="4">
    <source>
        <dbReference type="EMBL" id="PZX48004.1"/>
    </source>
</evidence>
<dbReference type="GO" id="GO:0042602">
    <property type="term" value="F:riboflavin reductase (NADPH) activity"/>
    <property type="evidence" value="ECO:0007669"/>
    <property type="project" value="TreeGrafter"/>
</dbReference>
<keyword evidence="5" id="KW-1185">Reference proteome</keyword>
<dbReference type="InterPro" id="IPR050268">
    <property type="entry name" value="NADH-dep_flavin_reductase"/>
</dbReference>
<dbReference type="AlphaFoldDB" id="A0A2W7QHR3"/>
<reference evidence="4 5" key="1">
    <citation type="submission" date="2018-06" db="EMBL/GenBank/DDBJ databases">
        <title>Genomic Encyclopedia of Archaeal and Bacterial Type Strains, Phase II (KMG-II): from individual species to whole genera.</title>
        <authorList>
            <person name="Goeker M."/>
        </authorList>
    </citation>
    <scope>NUCLEOTIDE SEQUENCE [LARGE SCALE GENOMIC DNA]</scope>
    <source>
        <strain evidence="4 5">DSM 13087</strain>
    </source>
</reference>
<dbReference type="GO" id="GO:0010181">
    <property type="term" value="F:FMN binding"/>
    <property type="evidence" value="ECO:0007669"/>
    <property type="project" value="InterPro"/>
</dbReference>
<accession>A0A2W7QHR3</accession>
<dbReference type="STRING" id="121821.GCA_001870675_02225"/>
<dbReference type="InterPro" id="IPR012349">
    <property type="entry name" value="Split_barrel_FMN-bd"/>
</dbReference>
<evidence type="ECO:0000256" key="2">
    <source>
        <dbReference type="ARBA" id="ARBA00023002"/>
    </source>
</evidence>
<evidence type="ECO:0000259" key="3">
    <source>
        <dbReference type="SMART" id="SM00903"/>
    </source>
</evidence>
<gene>
    <name evidence="4" type="ORF">LY56_00152</name>
</gene>
<organism evidence="4 5">
    <name type="scientific">Roseinatronobacter thiooxidans</name>
    <dbReference type="NCBI Taxonomy" id="121821"/>
    <lineage>
        <taxon>Bacteria</taxon>
        <taxon>Pseudomonadati</taxon>
        <taxon>Pseudomonadota</taxon>
        <taxon>Alphaproteobacteria</taxon>
        <taxon>Rhodobacterales</taxon>
        <taxon>Paracoccaceae</taxon>
        <taxon>Roseinatronobacter</taxon>
    </lineage>
</organism>
<dbReference type="EMBL" id="QKZQ01000001">
    <property type="protein sequence ID" value="PZX48004.1"/>
    <property type="molecule type" value="Genomic_DNA"/>
</dbReference>
<dbReference type="Proteomes" id="UP000249364">
    <property type="component" value="Unassembled WGS sequence"/>
</dbReference>
<dbReference type="Gene3D" id="2.30.110.10">
    <property type="entry name" value="Electron Transport, Fmn-binding Protein, Chain A"/>
    <property type="match status" value="1"/>
</dbReference>
<dbReference type="InterPro" id="IPR002563">
    <property type="entry name" value="Flavin_Rdtase-like_dom"/>
</dbReference>
<comment type="similarity">
    <text evidence="1">Belongs to the non-flavoprotein flavin reductase family.</text>
</comment>
<dbReference type="PANTHER" id="PTHR30466:SF11">
    <property type="entry name" value="FLAVIN-DEPENDENT MONOOXYGENASE, REDUCTASE SUBUNIT HSAB"/>
    <property type="match status" value="1"/>
</dbReference>
<evidence type="ECO:0000256" key="1">
    <source>
        <dbReference type="ARBA" id="ARBA00008898"/>
    </source>
</evidence>